<dbReference type="Pfam" id="PF01750">
    <property type="entry name" value="HycI"/>
    <property type="match status" value="1"/>
</dbReference>
<evidence type="ECO:0000256" key="4">
    <source>
        <dbReference type="ARBA" id="ARBA00022801"/>
    </source>
</evidence>
<dbReference type="HOGENOM" id="CLU_099037_0_0_7"/>
<dbReference type="InterPro" id="IPR023430">
    <property type="entry name" value="Pept_HybD-like_dom_sf"/>
</dbReference>
<sequence>MKKLLVLGVGNILLTDEGIGVHAVHELMKEEWPGDVEFIDGGTFTQDIFYLFQDYEIILVLDIVKGGKTPGTIYRLAESDLRKDESQTLSLHDIDLLDSLSMTELMGHRPELHVLGIEPETLSWSMEMSPRFKQLFPDFLKIARQEIKRLLA</sequence>
<dbReference type="NCBIfam" id="NF045519">
    <property type="entry name" value="NiFeSe_H2_mat"/>
    <property type="match status" value="1"/>
</dbReference>
<dbReference type="SUPFAM" id="SSF53163">
    <property type="entry name" value="HybD-like"/>
    <property type="match status" value="1"/>
</dbReference>
<dbReference type="Proteomes" id="UP000000442">
    <property type="component" value="Chromosome"/>
</dbReference>
<dbReference type="NCBIfam" id="TIGR00072">
    <property type="entry name" value="hydrog_prot"/>
    <property type="match status" value="1"/>
</dbReference>
<evidence type="ECO:0000313" key="5">
    <source>
        <dbReference type="EMBL" id="ACN14279.1"/>
    </source>
</evidence>
<gene>
    <name evidence="5" type="primary">hyaD1</name>
    <name evidence="5" type="ordered locus">HRM2_11670</name>
</gene>
<dbReference type="KEGG" id="dat:HRM2_11670"/>
<dbReference type="GO" id="GO:0004190">
    <property type="term" value="F:aspartic-type endopeptidase activity"/>
    <property type="evidence" value="ECO:0007669"/>
    <property type="project" value="UniProtKB-KW"/>
</dbReference>
<evidence type="ECO:0000256" key="1">
    <source>
        <dbReference type="ARBA" id="ARBA00006814"/>
    </source>
</evidence>
<evidence type="ECO:0000313" key="6">
    <source>
        <dbReference type="Proteomes" id="UP000000442"/>
    </source>
</evidence>
<dbReference type="Gene3D" id="3.40.50.1450">
    <property type="entry name" value="HybD-like"/>
    <property type="match status" value="1"/>
</dbReference>
<dbReference type="AlphaFoldDB" id="C0QLX3"/>
<dbReference type="eggNOG" id="COG0680">
    <property type="taxonomic scope" value="Bacteria"/>
</dbReference>
<dbReference type="GO" id="GO:0008047">
    <property type="term" value="F:enzyme activator activity"/>
    <property type="evidence" value="ECO:0007669"/>
    <property type="project" value="InterPro"/>
</dbReference>
<reference evidence="5 6" key="1">
    <citation type="journal article" date="2009" name="Environ. Microbiol.">
        <title>Genome sequence of Desulfobacterium autotrophicum HRM2, a marine sulfate reducer oxidizing organic carbon completely to carbon dioxide.</title>
        <authorList>
            <person name="Strittmatter A.W."/>
            <person name="Liesegang H."/>
            <person name="Rabus R."/>
            <person name="Decker I."/>
            <person name="Amann J."/>
            <person name="Andres S."/>
            <person name="Henne A."/>
            <person name="Fricke W.F."/>
            <person name="Martinez-Arias R."/>
            <person name="Bartels D."/>
            <person name="Goesmann A."/>
            <person name="Krause L."/>
            <person name="Puehler A."/>
            <person name="Klenk H.P."/>
            <person name="Richter M."/>
            <person name="Schuler M."/>
            <person name="Gloeckner F.O."/>
            <person name="Meyerdierks A."/>
            <person name="Gottschalk G."/>
            <person name="Amann R."/>
        </authorList>
    </citation>
    <scope>NUCLEOTIDE SEQUENCE [LARGE SCALE GENOMIC DNA]</scope>
    <source>
        <strain evidence="6">ATCC 43914 / DSM 3382 / HRM2</strain>
    </source>
</reference>
<keyword evidence="6" id="KW-1185">Reference proteome</keyword>
<dbReference type="InterPro" id="IPR000671">
    <property type="entry name" value="Peptidase_A31"/>
</dbReference>
<organism evidence="5 6">
    <name type="scientific">Desulforapulum autotrophicum (strain ATCC 43914 / DSM 3382 / VKM B-1955 / HRM2)</name>
    <name type="common">Desulfobacterium autotrophicum</name>
    <dbReference type="NCBI Taxonomy" id="177437"/>
    <lineage>
        <taxon>Bacteria</taxon>
        <taxon>Pseudomonadati</taxon>
        <taxon>Thermodesulfobacteriota</taxon>
        <taxon>Desulfobacteria</taxon>
        <taxon>Desulfobacterales</taxon>
        <taxon>Desulfobacteraceae</taxon>
        <taxon>Desulforapulum</taxon>
    </lineage>
</organism>
<dbReference type="RefSeq" id="WP_015903068.1">
    <property type="nucleotide sequence ID" value="NC_012108.1"/>
</dbReference>
<comment type="similarity">
    <text evidence="1">Belongs to the peptidase A31 family.</text>
</comment>
<evidence type="ECO:0000256" key="3">
    <source>
        <dbReference type="ARBA" id="ARBA00022750"/>
    </source>
</evidence>
<keyword evidence="2" id="KW-0645">Protease</keyword>
<protein>
    <submittedName>
        <fullName evidence="5">HyaD1</fullName>
    </submittedName>
</protein>
<dbReference type="CDD" id="cd06062">
    <property type="entry name" value="H2MP_MemB-H2up"/>
    <property type="match status" value="1"/>
</dbReference>
<dbReference type="STRING" id="177437.HRM2_11670"/>
<dbReference type="PRINTS" id="PR00446">
    <property type="entry name" value="HYDRGNUPTAKE"/>
</dbReference>
<name>C0QLX3_DESAH</name>
<accession>C0QLX3</accession>
<dbReference type="OrthoDB" id="9792731at2"/>
<evidence type="ECO:0000256" key="2">
    <source>
        <dbReference type="ARBA" id="ARBA00022670"/>
    </source>
</evidence>
<proteinExistence type="inferred from homology"/>
<dbReference type="PANTHER" id="PTHR30302:SF1">
    <property type="entry name" value="HYDROGENASE 2 MATURATION PROTEASE"/>
    <property type="match status" value="1"/>
</dbReference>
<keyword evidence="4" id="KW-0378">Hydrolase</keyword>
<dbReference type="GO" id="GO:0016485">
    <property type="term" value="P:protein processing"/>
    <property type="evidence" value="ECO:0007669"/>
    <property type="project" value="TreeGrafter"/>
</dbReference>
<dbReference type="EMBL" id="CP001087">
    <property type="protein sequence ID" value="ACN14279.1"/>
    <property type="molecule type" value="Genomic_DNA"/>
</dbReference>
<keyword evidence="3" id="KW-0064">Aspartyl protease</keyword>
<dbReference type="PANTHER" id="PTHR30302">
    <property type="entry name" value="HYDROGENASE 1 MATURATION PROTEASE"/>
    <property type="match status" value="1"/>
</dbReference>